<dbReference type="GO" id="GO:0042910">
    <property type="term" value="F:xenobiotic transmembrane transporter activity"/>
    <property type="evidence" value="ECO:0007669"/>
    <property type="project" value="TreeGrafter"/>
</dbReference>
<name>A0A1F6DRA1_9BACT</name>
<protein>
    <recommendedName>
        <fullName evidence="4">SSD domain-containing protein</fullName>
    </recommendedName>
</protein>
<feature type="transmembrane region" description="Helical" evidence="1">
    <location>
        <begin position="897"/>
        <end position="916"/>
    </location>
</feature>
<feature type="transmembrane region" description="Helical" evidence="1">
    <location>
        <begin position="531"/>
        <end position="556"/>
    </location>
</feature>
<feature type="transmembrane region" description="Helical" evidence="1">
    <location>
        <begin position="388"/>
        <end position="412"/>
    </location>
</feature>
<feature type="transmembrane region" description="Helical" evidence="1">
    <location>
        <begin position="1001"/>
        <end position="1024"/>
    </location>
</feature>
<dbReference type="InterPro" id="IPR001036">
    <property type="entry name" value="Acrflvin-R"/>
</dbReference>
<feature type="transmembrane region" description="Helical" evidence="1">
    <location>
        <begin position="363"/>
        <end position="382"/>
    </location>
</feature>
<sequence length="1034" mass="110927">MVPFWKFFIEKRQFTLLLIFGFSLIGFVAMLSMTRESTPEIQIPVGGVSVVLPGASPEDVERLVTNKIEERLANLPELNKLTSSSREGVSVVVVEFNASADVQRSIQKLKDEVDKVVPELPEEAKTPTVIEQNFSDQPIQLISVSADLPPAQFAELGDEVKRELQGVSGVSRVDVSGVRDREIQVVVRKEDISRLGISLSQIVAAIASSNASLPIGSISVDGISYAIAFRGSLDSVADIGSVALLNVGGQVVYVRDIANVSDGVQKATSYSRISVAGAPSRQAMTLGIVKARGNDITKVTDAIKEKLAELQKGILVGSDVVISYDAGDEIRTNLFELTETGFATVVLVMLALFATIGWRESLVAGLSIPLSFLIAFIGLLYTGNTLNVVSLFSLILAIGILVDSGIVIVEAIHTRTRLYGDKEKAAIESLREYAWPLIGGTMATVAFFVPLFFISGIVGKFIASIPFTINIVLIASIFVALGFVPTIANMMAAKEESPLMKKQEAYAERGRAWYAERLKKFLLDRRGQNRFLIAMLVGFIVAIALPVTGLLGISFFPQADGEFLYVDMEMPQGTELNRTDLMARAVEEELFGDPRFSSVVTTVGSLSVFSSIDGSASADTRFANITLNLAEEREQTSSEILTDVKEKLKVIKGAELRAGEPSGGPPIGAAVLIKFLGNDREKLDATITRARSVLENTEGATAVNSSNKYDGTQFVLSIERGKLAQLGLSPAGVASTLRTAVSGTTATSLVGGQKDVDIVVSLNLNPNFSDPHDASSASIDSLRQVPIVTPSGQTILLGSVLSESVAQSDASITHEGRERVATLMSDVLPGYTPAKVLAAFNKEFKPEEMDSSVRMVVGGENEETTKSFLEMGYAILGGAVLTFIILVLAFNSFRFAGFLLLLVPLSLIGVFGGLALTLQPLSFPSMMGIIALAGVIINHAIILMDAMLVRIRRGAGRPFLDIVVEAAVSRLRPIFLTTITTVIGMIPLIFASALFGPLALAILFGLSFAMVLTLILIPVLVYRWPGKLPENVIR</sequence>
<organism evidence="2 3">
    <name type="scientific">Candidatus Kaiserbacteria bacterium RIFCSPHIGHO2_02_FULL_54_11b</name>
    <dbReference type="NCBI Taxonomy" id="1798494"/>
    <lineage>
        <taxon>Bacteria</taxon>
        <taxon>Candidatus Kaiseribacteriota</taxon>
    </lineage>
</organism>
<dbReference type="Pfam" id="PF00873">
    <property type="entry name" value="ACR_tran"/>
    <property type="match status" value="1"/>
</dbReference>
<evidence type="ECO:0000313" key="2">
    <source>
        <dbReference type="EMBL" id="OGG63975.1"/>
    </source>
</evidence>
<evidence type="ECO:0000256" key="1">
    <source>
        <dbReference type="SAM" id="Phobius"/>
    </source>
</evidence>
<gene>
    <name evidence="2" type="ORF">A3C18_03960</name>
</gene>
<proteinExistence type="predicted"/>
<dbReference type="SUPFAM" id="SSF82866">
    <property type="entry name" value="Multidrug efflux transporter AcrB transmembrane domain"/>
    <property type="match status" value="2"/>
</dbReference>
<dbReference type="EMBL" id="MFLH01000044">
    <property type="protein sequence ID" value="OGG63975.1"/>
    <property type="molecule type" value="Genomic_DNA"/>
</dbReference>
<dbReference type="SUPFAM" id="SSF82693">
    <property type="entry name" value="Multidrug efflux transporter AcrB pore domain, PN1, PN2, PC1 and PC2 subdomains"/>
    <property type="match status" value="3"/>
</dbReference>
<dbReference type="Gene3D" id="3.30.2090.10">
    <property type="entry name" value="Multidrug efflux transporter AcrB TolC docking domain, DN and DC subdomains"/>
    <property type="match status" value="2"/>
</dbReference>
<feature type="transmembrane region" description="Helical" evidence="1">
    <location>
        <begin position="433"/>
        <end position="455"/>
    </location>
</feature>
<evidence type="ECO:0008006" key="4">
    <source>
        <dbReference type="Google" id="ProtNLM"/>
    </source>
</evidence>
<evidence type="ECO:0000313" key="3">
    <source>
        <dbReference type="Proteomes" id="UP000178328"/>
    </source>
</evidence>
<dbReference type="STRING" id="1798494.A3C18_03960"/>
<dbReference type="Gene3D" id="3.30.70.1430">
    <property type="entry name" value="Multidrug efflux transporter AcrB pore domain"/>
    <property type="match status" value="2"/>
</dbReference>
<feature type="transmembrane region" description="Helical" evidence="1">
    <location>
        <begin position="340"/>
        <end position="358"/>
    </location>
</feature>
<dbReference type="Gene3D" id="1.20.1640.10">
    <property type="entry name" value="Multidrug efflux transporter AcrB transmembrane domain"/>
    <property type="match status" value="2"/>
</dbReference>
<dbReference type="InterPro" id="IPR027463">
    <property type="entry name" value="AcrB_DN_DC_subdom"/>
</dbReference>
<keyword evidence="1" id="KW-1133">Transmembrane helix</keyword>
<accession>A0A1F6DRA1</accession>
<feature type="transmembrane region" description="Helical" evidence="1">
    <location>
        <begin position="461"/>
        <end position="484"/>
    </location>
</feature>
<dbReference type="PANTHER" id="PTHR32063:SF24">
    <property type="entry name" value="CATION EFFLUX SYSTEM (ACRB_ACRD_ACRF FAMILY)"/>
    <property type="match status" value="1"/>
</dbReference>
<dbReference type="Gene3D" id="3.30.70.1440">
    <property type="entry name" value="Multidrug efflux transporter AcrB pore domain"/>
    <property type="match status" value="1"/>
</dbReference>
<keyword evidence="1" id="KW-0472">Membrane</keyword>
<comment type="caution">
    <text evidence="2">The sequence shown here is derived from an EMBL/GenBank/DDBJ whole genome shotgun (WGS) entry which is preliminary data.</text>
</comment>
<feature type="transmembrane region" description="Helical" evidence="1">
    <location>
        <begin position="871"/>
        <end position="890"/>
    </location>
</feature>
<dbReference type="Gene3D" id="3.30.70.1320">
    <property type="entry name" value="Multidrug efflux transporter AcrB pore domain like"/>
    <property type="match status" value="1"/>
</dbReference>
<dbReference type="PRINTS" id="PR00702">
    <property type="entry name" value="ACRIFLAVINRP"/>
</dbReference>
<dbReference type="SUPFAM" id="SSF82714">
    <property type="entry name" value="Multidrug efflux transporter AcrB TolC docking domain, DN and DC subdomains"/>
    <property type="match status" value="2"/>
</dbReference>
<feature type="transmembrane region" description="Helical" evidence="1">
    <location>
        <begin position="14"/>
        <end position="33"/>
    </location>
</feature>
<keyword evidence="1" id="KW-0812">Transmembrane</keyword>
<feature type="transmembrane region" description="Helical" evidence="1">
    <location>
        <begin position="974"/>
        <end position="995"/>
    </location>
</feature>
<dbReference type="AlphaFoldDB" id="A0A1F6DRA1"/>
<feature type="transmembrane region" description="Helical" evidence="1">
    <location>
        <begin position="928"/>
        <end position="949"/>
    </location>
</feature>
<dbReference type="GO" id="GO:0005886">
    <property type="term" value="C:plasma membrane"/>
    <property type="evidence" value="ECO:0007669"/>
    <property type="project" value="TreeGrafter"/>
</dbReference>
<dbReference type="Proteomes" id="UP000178328">
    <property type="component" value="Unassembled WGS sequence"/>
</dbReference>
<dbReference type="PANTHER" id="PTHR32063">
    <property type="match status" value="1"/>
</dbReference>
<reference evidence="2 3" key="1">
    <citation type="journal article" date="2016" name="Nat. Commun.">
        <title>Thousands of microbial genomes shed light on interconnected biogeochemical processes in an aquifer system.</title>
        <authorList>
            <person name="Anantharaman K."/>
            <person name="Brown C.T."/>
            <person name="Hug L.A."/>
            <person name="Sharon I."/>
            <person name="Castelle C.J."/>
            <person name="Probst A.J."/>
            <person name="Thomas B.C."/>
            <person name="Singh A."/>
            <person name="Wilkins M.J."/>
            <person name="Karaoz U."/>
            <person name="Brodie E.L."/>
            <person name="Williams K.H."/>
            <person name="Hubbard S.S."/>
            <person name="Banfield J.F."/>
        </authorList>
    </citation>
    <scope>NUCLEOTIDE SEQUENCE [LARGE SCALE GENOMIC DNA]</scope>
</reference>